<evidence type="ECO:0000256" key="1">
    <source>
        <dbReference type="SAM" id="MobiDB-lite"/>
    </source>
</evidence>
<accession>A0ABU9QT88</accession>
<organism evidence="3 4">
    <name type="scientific">Paraburkholderia sabiae</name>
    <dbReference type="NCBI Taxonomy" id="273251"/>
    <lineage>
        <taxon>Bacteria</taxon>
        <taxon>Pseudomonadati</taxon>
        <taxon>Pseudomonadota</taxon>
        <taxon>Betaproteobacteria</taxon>
        <taxon>Burkholderiales</taxon>
        <taxon>Burkholderiaceae</taxon>
        <taxon>Paraburkholderia</taxon>
    </lineage>
</organism>
<proteinExistence type="predicted"/>
<sequence length="125" mass="14597">MAAQLAVQLADREREVGEKERELQYRQTRIDQLAALAKLLPFDDREFMRDTPERKSRQQRARRAPLPAHLPRTDIHHDADTTACHCGCELERIGEDISEKLDYTPGVFTVERHIRGKWVCRQCET</sequence>
<feature type="non-terminal residue" evidence="3">
    <location>
        <position position="125"/>
    </location>
</feature>
<dbReference type="Proteomes" id="UP001494588">
    <property type="component" value="Unassembled WGS sequence"/>
</dbReference>
<protein>
    <submittedName>
        <fullName evidence="3">IS66 family transposase zinc-finger binding domain-containing protein</fullName>
    </submittedName>
</protein>
<keyword evidence="3" id="KW-0479">Metal-binding</keyword>
<keyword evidence="4" id="KW-1185">Reference proteome</keyword>
<comment type="caution">
    <text evidence="3">The sequence shown here is derived from an EMBL/GenBank/DDBJ whole genome shotgun (WGS) entry which is preliminary data.</text>
</comment>
<name>A0ABU9QT88_9BURK</name>
<gene>
    <name evidence="3" type="ORF">V4C55_44765</name>
</gene>
<reference evidence="3 4" key="1">
    <citation type="submission" date="2024-01" db="EMBL/GenBank/DDBJ databases">
        <title>The diversity of rhizobia nodulating Mimosa spp. in eleven states of Brazil covering several biomes is determined by host plant, location, and edaphic factors.</title>
        <authorList>
            <person name="Rouws L."/>
            <person name="Barauna A."/>
            <person name="Beukes C."/>
            <person name="De Faria S.M."/>
            <person name="Gross E."/>
            <person name="Dos Reis Junior F.B."/>
            <person name="Simon M."/>
            <person name="Maluk M."/>
            <person name="Odee D.W."/>
            <person name="Kenicer G."/>
            <person name="Young J.P.W."/>
            <person name="Reis V.M."/>
            <person name="Zilli J."/>
            <person name="James E.K."/>
        </authorList>
    </citation>
    <scope>NUCLEOTIDE SEQUENCE [LARGE SCALE GENOMIC DNA]</scope>
    <source>
        <strain evidence="3 4">JPY77</strain>
    </source>
</reference>
<dbReference type="Pfam" id="PF13005">
    <property type="entry name" value="zf-IS66"/>
    <property type="match status" value="1"/>
</dbReference>
<dbReference type="PANTHER" id="PTHR33678:SF1">
    <property type="entry name" value="BLL1576 PROTEIN"/>
    <property type="match status" value="1"/>
</dbReference>
<feature type="domain" description="Transposase IS66 zinc-finger binding" evidence="2">
    <location>
        <begin position="82"/>
        <end position="124"/>
    </location>
</feature>
<dbReference type="InterPro" id="IPR052344">
    <property type="entry name" value="Transposase-related"/>
</dbReference>
<dbReference type="EMBL" id="JAZHGC010000221">
    <property type="protein sequence ID" value="MEM5292707.1"/>
    <property type="molecule type" value="Genomic_DNA"/>
</dbReference>
<feature type="region of interest" description="Disordered" evidence="1">
    <location>
        <begin position="47"/>
        <end position="74"/>
    </location>
</feature>
<dbReference type="PANTHER" id="PTHR33678">
    <property type="entry name" value="BLL1576 PROTEIN"/>
    <property type="match status" value="1"/>
</dbReference>
<keyword evidence="3" id="KW-0863">Zinc-finger</keyword>
<evidence type="ECO:0000313" key="3">
    <source>
        <dbReference type="EMBL" id="MEM5292707.1"/>
    </source>
</evidence>
<feature type="compositionally biased region" description="Basic and acidic residues" evidence="1">
    <location>
        <begin position="47"/>
        <end position="56"/>
    </location>
</feature>
<evidence type="ECO:0000313" key="4">
    <source>
        <dbReference type="Proteomes" id="UP001494588"/>
    </source>
</evidence>
<evidence type="ECO:0000259" key="2">
    <source>
        <dbReference type="Pfam" id="PF13005"/>
    </source>
</evidence>
<dbReference type="GO" id="GO:0008270">
    <property type="term" value="F:zinc ion binding"/>
    <property type="evidence" value="ECO:0007669"/>
    <property type="project" value="UniProtKB-KW"/>
</dbReference>
<keyword evidence="3" id="KW-0862">Zinc</keyword>
<dbReference type="InterPro" id="IPR024474">
    <property type="entry name" value="Znf_dom_IS66"/>
</dbReference>